<evidence type="ECO:0000313" key="2">
    <source>
        <dbReference type="EMBL" id="GID52457.1"/>
    </source>
</evidence>
<keyword evidence="1" id="KW-1133">Transmembrane helix</keyword>
<gene>
    <name evidence="2" type="ORF">Aco03nite_008610</name>
</gene>
<dbReference type="InterPro" id="IPR013901">
    <property type="entry name" value="Anthrone_oxy"/>
</dbReference>
<feature type="transmembrane region" description="Helical" evidence="1">
    <location>
        <begin position="12"/>
        <end position="39"/>
    </location>
</feature>
<dbReference type="EMBL" id="BOMG01000019">
    <property type="protein sequence ID" value="GID52457.1"/>
    <property type="molecule type" value="Genomic_DNA"/>
</dbReference>
<dbReference type="RefSeq" id="WP_203793266.1">
    <property type="nucleotide sequence ID" value="NZ_BAAAQE010000097.1"/>
</dbReference>
<accession>A0ABQ3X1W7</accession>
<proteinExistence type="predicted"/>
<dbReference type="Proteomes" id="UP000612282">
    <property type="component" value="Unassembled WGS sequence"/>
</dbReference>
<keyword evidence="3" id="KW-1185">Reference proteome</keyword>
<evidence type="ECO:0000313" key="3">
    <source>
        <dbReference type="Proteomes" id="UP000612282"/>
    </source>
</evidence>
<evidence type="ECO:0000256" key="1">
    <source>
        <dbReference type="SAM" id="Phobius"/>
    </source>
</evidence>
<dbReference type="Pfam" id="PF08592">
    <property type="entry name" value="Anthrone_oxy"/>
    <property type="match status" value="1"/>
</dbReference>
<organism evidence="2 3">
    <name type="scientific">Actinoplanes couchii</name>
    <dbReference type="NCBI Taxonomy" id="403638"/>
    <lineage>
        <taxon>Bacteria</taxon>
        <taxon>Bacillati</taxon>
        <taxon>Actinomycetota</taxon>
        <taxon>Actinomycetes</taxon>
        <taxon>Micromonosporales</taxon>
        <taxon>Micromonosporaceae</taxon>
        <taxon>Actinoplanes</taxon>
    </lineage>
</organism>
<sequence>MSATTDRRADAALGAATVSTGLMAGLFYAFDVAVMPGLAKADDETFVSSMRHINRAIENPVFAATYVGSLALPATAAVLHWRAGNRKAAGWALAGTIGYGAVLALTSRYHVPLNRRLDAGGSRSAFEKRWSTANLGRTAITTAAFACLARALHHKP</sequence>
<reference evidence="2 3" key="1">
    <citation type="submission" date="2021-01" db="EMBL/GenBank/DDBJ databases">
        <title>Whole genome shotgun sequence of Actinoplanes couchii NBRC 106145.</title>
        <authorList>
            <person name="Komaki H."/>
            <person name="Tamura T."/>
        </authorList>
    </citation>
    <scope>NUCLEOTIDE SEQUENCE [LARGE SCALE GENOMIC DNA]</scope>
    <source>
        <strain evidence="2 3">NBRC 106145</strain>
    </source>
</reference>
<feature type="transmembrane region" description="Helical" evidence="1">
    <location>
        <begin position="60"/>
        <end position="82"/>
    </location>
</feature>
<comment type="caution">
    <text evidence="2">The sequence shown here is derived from an EMBL/GenBank/DDBJ whole genome shotgun (WGS) entry which is preliminary data.</text>
</comment>
<keyword evidence="1" id="KW-0472">Membrane</keyword>
<feature type="transmembrane region" description="Helical" evidence="1">
    <location>
        <begin position="88"/>
        <end position="106"/>
    </location>
</feature>
<name>A0ABQ3X1W7_9ACTN</name>
<protein>
    <submittedName>
        <fullName evidence="2">Membrane protein</fullName>
    </submittedName>
</protein>
<keyword evidence="1" id="KW-0812">Transmembrane</keyword>